<reference evidence="5" key="1">
    <citation type="journal article" date="2015" name="Genome Announc.">
        <title>Genome sequence of the AIDS-associated pathogen Penicillium marneffei (ATCC18224) and its near taxonomic relative Talaromyces stipitatus (ATCC10500).</title>
        <authorList>
            <person name="Nierman W.C."/>
            <person name="Fedorova-Abrams N.D."/>
            <person name="Andrianopoulos A."/>
        </authorList>
    </citation>
    <scope>NUCLEOTIDE SEQUENCE [LARGE SCALE GENOMIC DNA]</scope>
    <source>
        <strain evidence="5">ATCC 10500 / CBS 375.48 / QM 6759 / NRRL 1006</strain>
    </source>
</reference>
<dbReference type="PANTHER" id="PTHR10540">
    <property type="entry name" value="EUKARYOTIC TRANSLATION INITIATION FACTOR 3 SUBUNIT F-RELATED"/>
    <property type="match status" value="1"/>
</dbReference>
<dbReference type="InterPro" id="IPR024969">
    <property type="entry name" value="EIF3F/CSN6-like_C"/>
</dbReference>
<dbReference type="InterPro" id="IPR033859">
    <property type="entry name" value="MPN_CSN6"/>
</dbReference>
<dbReference type="EMBL" id="EQ962659">
    <property type="protein sequence ID" value="EED12991.1"/>
    <property type="molecule type" value="Genomic_DNA"/>
</dbReference>
<keyword evidence="5" id="KW-1185">Reference proteome</keyword>
<dbReference type="Proteomes" id="UP000001745">
    <property type="component" value="Unassembled WGS sequence"/>
</dbReference>
<keyword evidence="2" id="KW-0963">Cytoplasm</keyword>
<evidence type="ECO:0000313" key="5">
    <source>
        <dbReference type="Proteomes" id="UP000001745"/>
    </source>
</evidence>
<keyword evidence="2" id="KW-0539">Nucleus</keyword>
<protein>
    <recommendedName>
        <fullName evidence="2">COP9 signalosome complex subunit 6</fullName>
    </recommendedName>
</protein>
<dbReference type="InterPro" id="IPR000555">
    <property type="entry name" value="JAMM/MPN+_dom"/>
</dbReference>
<comment type="similarity">
    <text evidence="1 2">Belongs to the peptidase M67A family. CSN6 subfamily.</text>
</comment>
<dbReference type="InterPro" id="IPR037518">
    <property type="entry name" value="MPN"/>
</dbReference>
<dbReference type="AlphaFoldDB" id="B8MR95"/>
<dbReference type="RefSeq" id="XP_002487102.1">
    <property type="nucleotide sequence ID" value="XM_002487057.1"/>
</dbReference>
<feature type="domain" description="MPN" evidence="3">
    <location>
        <begin position="21"/>
        <end position="165"/>
    </location>
</feature>
<accession>B8MR95</accession>
<dbReference type="HOGENOM" id="CLU_027018_2_0_1"/>
<dbReference type="Gene3D" id="3.40.140.10">
    <property type="entry name" value="Cytidine Deaminase, domain 2"/>
    <property type="match status" value="1"/>
</dbReference>
<dbReference type="eggNOG" id="KOG3050">
    <property type="taxonomic scope" value="Eukaryota"/>
</dbReference>
<dbReference type="GO" id="GO:0008180">
    <property type="term" value="C:COP9 signalosome"/>
    <property type="evidence" value="ECO:0007669"/>
    <property type="project" value="UniProtKB-UniRule"/>
</dbReference>
<proteinExistence type="inferred from homology"/>
<dbReference type="OrthoDB" id="1378at2759"/>
<evidence type="ECO:0000259" key="3">
    <source>
        <dbReference type="PROSITE" id="PS50249"/>
    </source>
</evidence>
<dbReference type="PANTHER" id="PTHR10540:SF8">
    <property type="entry name" value="COP9 SIGNALOSOME COMPLEX SUBUNIT 6"/>
    <property type="match status" value="1"/>
</dbReference>
<organism evidence="4 5">
    <name type="scientific">Talaromyces stipitatus (strain ATCC 10500 / CBS 375.48 / QM 6759 / NRRL 1006)</name>
    <name type="common">Penicillium stipitatum</name>
    <dbReference type="NCBI Taxonomy" id="441959"/>
    <lineage>
        <taxon>Eukaryota</taxon>
        <taxon>Fungi</taxon>
        <taxon>Dikarya</taxon>
        <taxon>Ascomycota</taxon>
        <taxon>Pezizomycotina</taxon>
        <taxon>Eurotiomycetes</taxon>
        <taxon>Eurotiomycetidae</taxon>
        <taxon>Eurotiales</taxon>
        <taxon>Trichocomaceae</taxon>
        <taxon>Talaromyces</taxon>
        <taxon>Talaromyces sect. Talaromyces</taxon>
    </lineage>
</organism>
<dbReference type="GO" id="GO:0005737">
    <property type="term" value="C:cytoplasm"/>
    <property type="evidence" value="ECO:0007669"/>
    <property type="project" value="UniProtKB-SubCell"/>
</dbReference>
<dbReference type="GeneID" id="8100503"/>
<dbReference type="STRING" id="441959.B8MR95"/>
<keyword evidence="2" id="KW-0736">Signalosome</keyword>
<comment type="subcellular location">
    <subcellularLocation>
        <location evidence="2">Cytoplasm</location>
    </subcellularLocation>
    <subcellularLocation>
        <location evidence="2">Nucleus</location>
    </subcellularLocation>
</comment>
<evidence type="ECO:0000256" key="2">
    <source>
        <dbReference type="RuleBase" id="RU367006"/>
    </source>
</evidence>
<dbReference type="InParanoid" id="B8MR95"/>
<dbReference type="PhylomeDB" id="B8MR95"/>
<evidence type="ECO:0000256" key="1">
    <source>
        <dbReference type="ARBA" id="ARBA00010893"/>
    </source>
</evidence>
<dbReference type="GO" id="GO:0000338">
    <property type="term" value="P:protein deneddylation"/>
    <property type="evidence" value="ECO:0007669"/>
    <property type="project" value="InterPro"/>
</dbReference>
<name>B8MR95_TALSN</name>
<sequence length="395" mass="42972">MAETTDNLLISTRPSDSGLHVALHPLVLLTISDYATRHAARQQTGPIVGALLGQQQGRQITLEHAFECHTITNPDNEIILDSGWFESRVQQFRDVHKDPPLDIVGWFALTPQSGPSSSLLAIHRHILQEYNESALLLTFHPSQISPDSSSGAKLPVTVYESIFEGENVADTKPAAQVGDDKQALQIRFRELPFSIETGEAEMISVDFVARGAGNAMAIEELGRPVPKATATTVEVGDSNADESVVLSPENEEFIANLSTRLNAVKTLESRIRLIRSFLQNLPPSAIDGKSQTPTTQGTHSLLRNISALVSGLSLLTPQDSKSFAVESLAQENDVALISLLGRLGENVKHIRELGKKSAIVETGKQIGDPSKGRKSHMALQSRFDDELRESGLQIM</sequence>
<dbReference type="VEuPathDB" id="FungiDB:TSTA_054970"/>
<dbReference type="Pfam" id="PF01398">
    <property type="entry name" value="JAB"/>
    <property type="match status" value="1"/>
</dbReference>
<dbReference type="GO" id="GO:0008237">
    <property type="term" value="F:metallopeptidase activity"/>
    <property type="evidence" value="ECO:0007669"/>
    <property type="project" value="InterPro"/>
</dbReference>
<comment type="function">
    <text evidence="2">Component of the COP9 signalosome complex (CSN), a complex involved in various cellular and developmental processes.</text>
</comment>
<dbReference type="OMA" id="LVGWWST"/>
<evidence type="ECO:0000313" key="4">
    <source>
        <dbReference type="EMBL" id="EED12991.1"/>
    </source>
</evidence>
<dbReference type="PROSITE" id="PS50249">
    <property type="entry name" value="MPN"/>
    <property type="match status" value="1"/>
</dbReference>
<dbReference type="Pfam" id="PF13012">
    <property type="entry name" value="MitMem_reg"/>
    <property type="match status" value="1"/>
</dbReference>
<gene>
    <name evidence="4" type="ORF">TSTA_054970</name>
</gene>
<dbReference type="CDD" id="cd08063">
    <property type="entry name" value="MPN_CSN6"/>
    <property type="match status" value="1"/>
</dbReference>